<gene>
    <name evidence="1" type="primary">HaOG203064</name>
    <name evidence="1" type="ORF">B5X24_HaOG203064</name>
</gene>
<organism evidence="1 2">
    <name type="scientific">Helicoverpa armigera</name>
    <name type="common">Cotton bollworm</name>
    <name type="synonym">Heliothis armigera</name>
    <dbReference type="NCBI Taxonomy" id="29058"/>
    <lineage>
        <taxon>Eukaryota</taxon>
        <taxon>Metazoa</taxon>
        <taxon>Ecdysozoa</taxon>
        <taxon>Arthropoda</taxon>
        <taxon>Hexapoda</taxon>
        <taxon>Insecta</taxon>
        <taxon>Pterygota</taxon>
        <taxon>Neoptera</taxon>
        <taxon>Endopterygota</taxon>
        <taxon>Lepidoptera</taxon>
        <taxon>Glossata</taxon>
        <taxon>Ditrysia</taxon>
        <taxon>Noctuoidea</taxon>
        <taxon>Noctuidae</taxon>
        <taxon>Heliothinae</taxon>
        <taxon>Helicoverpa</taxon>
    </lineage>
</organism>
<sequence>MPNTGHCLHTNMTGIFREAKQRFLEKLNESDLAQDRFKSCSFVTQMIRDIVDNIIAPPDYIVRRSRHDKIKLFKKKMVNVSEIEVKTVYLEVVPLECAFDIVFEAHCDTKHGSAQQVFNTLQKKYLLPLRCVEMVISECIKCSRPNEAILERGIGEWKISILDVSDIHMLHNPLKQQVLFIVDYHTNFTLLRPIPGPSTAHLSEELSQVFSEYGFPEKILVPQDLQVLEDVVDQIWLTKGAGKEKISVEPFFEEVFAVDGRRMMNELVTWSLGTEDALLQLGCVVVPFALNNTNQAIEDPLTDELTFGIPVNMFYRRKNLWDNYTA</sequence>
<evidence type="ECO:0000313" key="1">
    <source>
        <dbReference type="EMBL" id="PZC77697.1"/>
    </source>
</evidence>
<evidence type="ECO:0000313" key="2">
    <source>
        <dbReference type="Proteomes" id="UP000249218"/>
    </source>
</evidence>
<keyword evidence="2" id="KW-1185">Reference proteome</keyword>
<name>A0A2W1BWX1_HELAM</name>
<dbReference type="AlphaFoldDB" id="A0A2W1BWX1"/>
<dbReference type="EMBL" id="KZ149922">
    <property type="protein sequence ID" value="PZC77697.1"/>
    <property type="molecule type" value="Genomic_DNA"/>
</dbReference>
<dbReference type="Proteomes" id="UP000249218">
    <property type="component" value="Unassembled WGS sequence"/>
</dbReference>
<protein>
    <recommendedName>
        <fullName evidence="3">Integrase catalytic domain-containing protein</fullName>
    </recommendedName>
</protein>
<evidence type="ECO:0008006" key="3">
    <source>
        <dbReference type="Google" id="ProtNLM"/>
    </source>
</evidence>
<reference evidence="1 2" key="1">
    <citation type="journal article" date="2017" name="BMC Biol.">
        <title>Genomic innovations, transcriptional plasticity and gene loss underlying the evolution and divergence of two highly polyphagous and invasive Helicoverpa pest species.</title>
        <authorList>
            <person name="Pearce S.L."/>
            <person name="Clarke D.F."/>
            <person name="East P.D."/>
            <person name="Elfekih S."/>
            <person name="Gordon K.H."/>
            <person name="Jermiin L.S."/>
            <person name="McGaughran A."/>
            <person name="Oakeshott J.G."/>
            <person name="Papanikolaou A."/>
            <person name="Perera O.P."/>
            <person name="Rane R.V."/>
            <person name="Richards S."/>
            <person name="Tay W.T."/>
            <person name="Walsh T.K."/>
            <person name="Anderson A."/>
            <person name="Anderson C.J."/>
            <person name="Asgari S."/>
            <person name="Board P.G."/>
            <person name="Bretschneider A."/>
            <person name="Campbell P.M."/>
            <person name="Chertemps T."/>
            <person name="Christeller J.T."/>
            <person name="Coppin C.W."/>
            <person name="Downes S.J."/>
            <person name="Duan G."/>
            <person name="Farnsworth C.A."/>
            <person name="Good R.T."/>
            <person name="Han L.B."/>
            <person name="Han Y.C."/>
            <person name="Hatje K."/>
            <person name="Horne I."/>
            <person name="Huang Y.P."/>
            <person name="Hughes D.S."/>
            <person name="Jacquin-Joly E."/>
            <person name="James W."/>
            <person name="Jhangiani S."/>
            <person name="Kollmar M."/>
            <person name="Kuwar S.S."/>
            <person name="Li S."/>
            <person name="Liu N.Y."/>
            <person name="Maibeche M.T."/>
            <person name="Miller J.R."/>
            <person name="Montagne N."/>
            <person name="Perry T."/>
            <person name="Qu J."/>
            <person name="Song S.V."/>
            <person name="Sutton G.G."/>
            <person name="Vogel H."/>
            <person name="Walenz B.P."/>
            <person name="Xu W."/>
            <person name="Zhang H.J."/>
            <person name="Zou Z."/>
            <person name="Batterham P."/>
            <person name="Edwards O.R."/>
            <person name="Feyereisen R."/>
            <person name="Gibbs R.A."/>
            <person name="Heckel D.G."/>
            <person name="McGrath A."/>
            <person name="Robin C."/>
            <person name="Scherer S.E."/>
            <person name="Worley K.C."/>
            <person name="Wu Y.D."/>
        </authorList>
    </citation>
    <scope>NUCLEOTIDE SEQUENCE [LARGE SCALE GENOMIC DNA]</scope>
    <source>
        <strain evidence="1">Harm_GR_Male_#8</strain>
        <tissue evidence="1">Whole organism</tissue>
    </source>
</reference>
<proteinExistence type="predicted"/>
<accession>A0A2W1BWX1</accession>